<dbReference type="Proteomes" id="UP001143362">
    <property type="component" value="Unassembled WGS sequence"/>
</dbReference>
<sequence>MRNFGAIFIMVAVYRSVFVSSYLNQLAWFDTLANSSLLIRFFATFAEISFASLIMLALLQLNKEVPESGHGGSGRPRWFFLARTPYILFFCIFVAQFFATTAAITKIDVFFAIEETLWGIAFVSILPLTLVQLARVYSYKDEKTRKELKLYRVFTLMMAVFTVGYCAYSLLYHLPIEIWPRAIAHWQMENPTPAIRTGAQAVSDAFFMVNETKDLATWGGFGFLIWHSGYFSLCGWMVLFLMTGPKRLKISR</sequence>
<evidence type="ECO:0000313" key="3">
    <source>
        <dbReference type="Proteomes" id="UP001143362"/>
    </source>
</evidence>
<reference evidence="2" key="1">
    <citation type="submission" date="2019-02" db="EMBL/GenBank/DDBJ databases">
        <authorList>
            <person name="Li S.-H."/>
        </authorList>
    </citation>
    <scope>NUCLEOTIDE SEQUENCE</scope>
    <source>
        <strain evidence="2">IMCC14734</strain>
    </source>
</reference>
<feature type="transmembrane region" description="Helical" evidence="1">
    <location>
        <begin position="150"/>
        <end position="171"/>
    </location>
</feature>
<protein>
    <submittedName>
        <fullName evidence="2">Uncharacterized protein</fullName>
    </submittedName>
</protein>
<keyword evidence="3" id="KW-1185">Reference proteome</keyword>
<accession>A0ABT3TEI1</accession>
<comment type="caution">
    <text evidence="2">The sequence shown here is derived from an EMBL/GenBank/DDBJ whole genome shotgun (WGS) entry which is preliminary data.</text>
</comment>
<dbReference type="EMBL" id="SHNN01000001">
    <property type="protein sequence ID" value="MCX2980726.1"/>
    <property type="molecule type" value="Genomic_DNA"/>
</dbReference>
<feature type="transmembrane region" description="Helical" evidence="1">
    <location>
        <begin position="37"/>
        <end position="59"/>
    </location>
</feature>
<proteinExistence type="predicted"/>
<gene>
    <name evidence="2" type="ORF">EYC98_07520</name>
</gene>
<name>A0ABT3TEI1_9GAMM</name>
<feature type="transmembrane region" description="Helical" evidence="1">
    <location>
        <begin position="80"/>
        <end position="104"/>
    </location>
</feature>
<dbReference type="RefSeq" id="WP_279244698.1">
    <property type="nucleotide sequence ID" value="NZ_SHNN01000001.1"/>
</dbReference>
<keyword evidence="1" id="KW-1133">Transmembrane helix</keyword>
<evidence type="ECO:0000313" key="2">
    <source>
        <dbReference type="EMBL" id="MCX2980726.1"/>
    </source>
</evidence>
<evidence type="ECO:0000256" key="1">
    <source>
        <dbReference type="SAM" id="Phobius"/>
    </source>
</evidence>
<feature type="transmembrane region" description="Helical" evidence="1">
    <location>
        <begin position="116"/>
        <end position="138"/>
    </location>
</feature>
<keyword evidence="1" id="KW-0812">Transmembrane</keyword>
<feature type="transmembrane region" description="Helical" evidence="1">
    <location>
        <begin position="218"/>
        <end position="242"/>
    </location>
</feature>
<organism evidence="2 3">
    <name type="scientific">Candidatus Litorirhabdus singularis</name>
    <dbReference type="NCBI Taxonomy" id="2518993"/>
    <lineage>
        <taxon>Bacteria</taxon>
        <taxon>Pseudomonadati</taxon>
        <taxon>Pseudomonadota</taxon>
        <taxon>Gammaproteobacteria</taxon>
        <taxon>Cellvibrionales</taxon>
        <taxon>Halieaceae</taxon>
        <taxon>Candidatus Litorirhabdus</taxon>
    </lineage>
</organism>
<keyword evidence="1" id="KW-0472">Membrane</keyword>